<dbReference type="Proteomes" id="UP000679179">
    <property type="component" value="Unassembled WGS sequence"/>
</dbReference>
<evidence type="ECO:0000313" key="2">
    <source>
        <dbReference type="Proteomes" id="UP000679179"/>
    </source>
</evidence>
<dbReference type="EMBL" id="BOPZ01000014">
    <property type="protein sequence ID" value="GIM29159.1"/>
    <property type="molecule type" value="Genomic_DNA"/>
</dbReference>
<dbReference type="SUPFAM" id="SSF52540">
    <property type="entry name" value="P-loop containing nucleoside triphosphate hydrolases"/>
    <property type="match status" value="1"/>
</dbReference>
<name>A0A919VEH2_9CLOT</name>
<gene>
    <name evidence="1" type="ORF">CPJCM30710_18250</name>
</gene>
<dbReference type="Gene3D" id="3.40.50.300">
    <property type="entry name" value="P-loop containing nucleotide triphosphate hydrolases"/>
    <property type="match status" value="1"/>
</dbReference>
<dbReference type="AlphaFoldDB" id="A0A919VEH2"/>
<sequence>MVNIEMDKICLEFNYAVNEINRWYEKEDCKIFNIITIPYNTSRIFRELITLLVSSEKKVLYISNDEKANEDLIKYLRNVLGFKIYSILRNGKRSSENFLHFTTFDNIRFINDNYELIIYDDISAFSKQTKLEIQNSLDYLYKKTRKLLVYSIERIFNNCPILEIGNCCICRPFVEPRIITTRVNLNQDIPYLLYDYLKWFRKNNRKVIIHTPDKEKSESIYAYFNDVLNIASSIKLILFSNDDKKRINELLAIKDKPVMVITDIMGEVFEEIDDIDIIVYFADHKIFDYKKFIYMCGKVGKNKGLPGEVLLFSNEISQNMEMAKDLARVFNKFSWEKGLLR</sequence>
<comment type="caution">
    <text evidence="1">The sequence shown here is derived from an EMBL/GenBank/DDBJ whole genome shotgun (WGS) entry which is preliminary data.</text>
</comment>
<dbReference type="InterPro" id="IPR027417">
    <property type="entry name" value="P-loop_NTPase"/>
</dbReference>
<evidence type="ECO:0008006" key="3">
    <source>
        <dbReference type="Google" id="ProtNLM"/>
    </source>
</evidence>
<protein>
    <recommendedName>
        <fullName evidence="3">Superfamily II DNA/RNA helicase required for DNA uptake (Late competence protein)</fullName>
    </recommendedName>
</protein>
<keyword evidence="2" id="KW-1185">Reference proteome</keyword>
<reference evidence="1" key="1">
    <citation type="submission" date="2021-03" db="EMBL/GenBank/DDBJ databases">
        <title>Taxonomic study of Clostridium polyendosporum from meadow-gley soil under rice.</title>
        <authorList>
            <person name="Kobayashi H."/>
            <person name="Tanizawa Y."/>
            <person name="Yagura M."/>
        </authorList>
    </citation>
    <scope>NUCLEOTIDE SEQUENCE</scope>
    <source>
        <strain evidence="1">JCM 30710</strain>
    </source>
</reference>
<proteinExistence type="predicted"/>
<accession>A0A919VEH2</accession>
<organism evidence="1 2">
    <name type="scientific">Clostridium polyendosporum</name>
    <dbReference type="NCBI Taxonomy" id="69208"/>
    <lineage>
        <taxon>Bacteria</taxon>
        <taxon>Bacillati</taxon>
        <taxon>Bacillota</taxon>
        <taxon>Clostridia</taxon>
        <taxon>Eubacteriales</taxon>
        <taxon>Clostridiaceae</taxon>
        <taxon>Clostridium</taxon>
    </lineage>
</organism>
<evidence type="ECO:0000313" key="1">
    <source>
        <dbReference type="EMBL" id="GIM29159.1"/>
    </source>
</evidence>
<dbReference type="RefSeq" id="WP_212903866.1">
    <property type="nucleotide sequence ID" value="NZ_BOPZ01000014.1"/>
</dbReference>